<comment type="caution">
    <text evidence="8">The sequence shown here is derived from an EMBL/GenBank/DDBJ whole genome shotgun (WGS) entry which is preliminary data.</text>
</comment>
<organism evidence="8 9">
    <name type="scientific">Gilvimarinus japonicus</name>
    <dbReference type="NCBI Taxonomy" id="1796469"/>
    <lineage>
        <taxon>Bacteria</taxon>
        <taxon>Pseudomonadati</taxon>
        <taxon>Pseudomonadota</taxon>
        <taxon>Gammaproteobacteria</taxon>
        <taxon>Cellvibrionales</taxon>
        <taxon>Cellvibrionaceae</taxon>
        <taxon>Gilvimarinus</taxon>
    </lineage>
</organism>
<gene>
    <name evidence="5 8" type="primary">ureE</name>
    <name evidence="8" type="ORF">ACFOEB_13060</name>
</gene>
<proteinExistence type="inferred from homology"/>
<feature type="domain" description="UreE urease accessory N-terminal" evidence="7">
    <location>
        <begin position="1"/>
        <end position="65"/>
    </location>
</feature>
<accession>A0ABV7HXH5</accession>
<dbReference type="InterPro" id="IPR007864">
    <property type="entry name" value="UreE_C_dom"/>
</dbReference>
<evidence type="ECO:0000256" key="3">
    <source>
        <dbReference type="ARBA" id="ARBA00022596"/>
    </source>
</evidence>
<dbReference type="Pfam" id="PF02814">
    <property type="entry name" value="UreE_N"/>
    <property type="match status" value="1"/>
</dbReference>
<evidence type="ECO:0000256" key="6">
    <source>
        <dbReference type="SAM" id="MobiDB-lite"/>
    </source>
</evidence>
<dbReference type="SUPFAM" id="SSF69737">
    <property type="entry name" value="Urease metallochaperone UreE, C-terminal domain"/>
    <property type="match status" value="1"/>
</dbReference>
<dbReference type="InterPro" id="IPR004029">
    <property type="entry name" value="UreE_N"/>
</dbReference>
<dbReference type="CDD" id="cd00571">
    <property type="entry name" value="UreE"/>
    <property type="match status" value="1"/>
</dbReference>
<dbReference type="Pfam" id="PF05194">
    <property type="entry name" value="UreE_C"/>
    <property type="match status" value="1"/>
</dbReference>
<sequence>MLEAFSVKPEAAPGAVLEVEATFEQRQKSRYRTTTRCGKPLGWFIERGHVLLDGEVLECSDGQQVRVIAALEPVSQVTSDDALALTRAAYHLGNRHMPLQIGAGFLRYQHDHVLDLMVEGLGLAVNFEKQPFQPENGAYHGKSHGHAHSHAHGHSHSHAHSNSHDHHVEHSH</sequence>
<dbReference type="RefSeq" id="WP_382417240.1">
    <property type="nucleotide sequence ID" value="NZ_AP031500.1"/>
</dbReference>
<name>A0ABV7HXH5_9GAMM</name>
<evidence type="ECO:0000256" key="5">
    <source>
        <dbReference type="HAMAP-Rule" id="MF_00822"/>
    </source>
</evidence>
<keyword evidence="9" id="KW-1185">Reference proteome</keyword>
<evidence type="ECO:0000256" key="2">
    <source>
        <dbReference type="ARBA" id="ARBA00022490"/>
    </source>
</evidence>
<keyword evidence="3 5" id="KW-0533">Nickel</keyword>
<evidence type="ECO:0000313" key="8">
    <source>
        <dbReference type="EMBL" id="MFC3156132.1"/>
    </source>
</evidence>
<comment type="similarity">
    <text evidence="5">Belongs to the UreE family.</text>
</comment>
<dbReference type="Proteomes" id="UP001595548">
    <property type="component" value="Unassembled WGS sequence"/>
</dbReference>
<comment type="subcellular location">
    <subcellularLocation>
        <location evidence="1 5">Cytoplasm</location>
    </subcellularLocation>
</comment>
<protein>
    <recommendedName>
        <fullName evidence="5">Urease accessory protein UreE</fullName>
    </recommendedName>
</protein>
<keyword evidence="2 5" id="KW-0963">Cytoplasm</keyword>
<feature type="compositionally biased region" description="Basic residues" evidence="6">
    <location>
        <begin position="141"/>
        <end position="161"/>
    </location>
</feature>
<feature type="compositionally biased region" description="Basic and acidic residues" evidence="6">
    <location>
        <begin position="162"/>
        <end position="172"/>
    </location>
</feature>
<dbReference type="InterPro" id="IPR036118">
    <property type="entry name" value="UreE_N_sf"/>
</dbReference>
<dbReference type="Gene3D" id="2.60.260.20">
    <property type="entry name" value="Urease metallochaperone UreE, N-terminal domain"/>
    <property type="match status" value="1"/>
</dbReference>
<feature type="region of interest" description="Disordered" evidence="6">
    <location>
        <begin position="134"/>
        <end position="172"/>
    </location>
</feature>
<evidence type="ECO:0000313" key="9">
    <source>
        <dbReference type="Proteomes" id="UP001595548"/>
    </source>
</evidence>
<keyword evidence="4 5" id="KW-0143">Chaperone</keyword>
<comment type="function">
    <text evidence="5">Involved in urease metallocenter assembly. Binds nickel. Probably functions as a nickel donor during metallocenter assembly.</text>
</comment>
<dbReference type="InterPro" id="IPR012406">
    <property type="entry name" value="UreE"/>
</dbReference>
<dbReference type="EMBL" id="JBHRTL010000027">
    <property type="protein sequence ID" value="MFC3156132.1"/>
    <property type="molecule type" value="Genomic_DNA"/>
</dbReference>
<dbReference type="Gene3D" id="3.30.70.790">
    <property type="entry name" value="UreE, C-terminal domain"/>
    <property type="match status" value="1"/>
</dbReference>
<dbReference type="SMART" id="SM00988">
    <property type="entry name" value="UreE_N"/>
    <property type="match status" value="1"/>
</dbReference>
<evidence type="ECO:0000256" key="4">
    <source>
        <dbReference type="ARBA" id="ARBA00023186"/>
    </source>
</evidence>
<dbReference type="NCBIfam" id="NF009751">
    <property type="entry name" value="PRK13261.1-1"/>
    <property type="match status" value="1"/>
</dbReference>
<evidence type="ECO:0000256" key="1">
    <source>
        <dbReference type="ARBA" id="ARBA00004496"/>
    </source>
</evidence>
<dbReference type="SUPFAM" id="SSF69287">
    <property type="entry name" value="Urease metallochaperone UreE, N-terminal domain"/>
    <property type="match status" value="1"/>
</dbReference>
<evidence type="ECO:0000259" key="7">
    <source>
        <dbReference type="SMART" id="SM00988"/>
    </source>
</evidence>
<dbReference type="HAMAP" id="MF_00822">
    <property type="entry name" value="UreE"/>
    <property type="match status" value="1"/>
</dbReference>
<reference evidence="9" key="1">
    <citation type="journal article" date="2019" name="Int. J. Syst. Evol. Microbiol.">
        <title>The Global Catalogue of Microorganisms (GCM) 10K type strain sequencing project: providing services to taxonomists for standard genome sequencing and annotation.</title>
        <authorList>
            <consortium name="The Broad Institute Genomics Platform"/>
            <consortium name="The Broad Institute Genome Sequencing Center for Infectious Disease"/>
            <person name="Wu L."/>
            <person name="Ma J."/>
        </authorList>
    </citation>
    <scope>NUCLEOTIDE SEQUENCE [LARGE SCALE GENOMIC DNA]</scope>
    <source>
        <strain evidence="9">KCTC 52141</strain>
    </source>
</reference>
<dbReference type="PIRSF" id="PIRSF036402">
    <property type="entry name" value="Ureas_acces_UreE"/>
    <property type="match status" value="1"/>
</dbReference>